<reference evidence="5 6" key="1">
    <citation type="submission" date="2020-10" db="EMBL/GenBank/DDBJ databases">
        <title>The Coptis chinensis genome and diversification of protoberbering-type alkaloids.</title>
        <authorList>
            <person name="Wang B."/>
            <person name="Shu S."/>
            <person name="Song C."/>
            <person name="Liu Y."/>
        </authorList>
    </citation>
    <scope>NUCLEOTIDE SEQUENCE [LARGE SCALE GENOMIC DNA]</scope>
    <source>
        <strain evidence="5">HL-2020</strain>
        <tissue evidence="5">Leaf</tissue>
    </source>
</reference>
<evidence type="ECO:0000313" key="5">
    <source>
        <dbReference type="EMBL" id="KAF9590217.1"/>
    </source>
</evidence>
<dbReference type="Pfam" id="PF00010">
    <property type="entry name" value="HLH"/>
    <property type="match status" value="1"/>
</dbReference>
<dbReference type="GO" id="GO:0003677">
    <property type="term" value="F:DNA binding"/>
    <property type="evidence" value="ECO:0007669"/>
    <property type="project" value="UniProtKB-KW"/>
</dbReference>
<proteinExistence type="predicted"/>
<gene>
    <name evidence="5" type="ORF">IFM89_031948</name>
</gene>
<name>A0A835H244_9MAGN</name>
<dbReference type="InterPro" id="IPR045847">
    <property type="entry name" value="AIG1-like"/>
</dbReference>
<dbReference type="Proteomes" id="UP000631114">
    <property type="component" value="Unassembled WGS sequence"/>
</dbReference>
<dbReference type="Gene3D" id="4.10.280.10">
    <property type="entry name" value="Helix-loop-helix DNA-binding domain"/>
    <property type="match status" value="1"/>
</dbReference>
<sequence length="261" mass="28832">MGSLFNWNSGNTNIARLFDGFVGNNNTSLGHGVGALLSSTTTLVLDNERGELVRGNGKVGQKGKCEGKSIVALKNHSDAERRRRERINSHLNSLRSLVPCSEKMDKASLLAEVIDHVKELKRTTAEACKGFVIPMDVDEVRVEPHEDAMEGSFCIKVHLCCEDRPEIFSDLREALKTFNLKTVKAEISTLGGRMKTVFVMTGFKIENIDDPEVRRLLTASVHQALTSILEKYSGSPELSPRVLLSNKKRRLSPFESSSSSS</sequence>
<dbReference type="SUPFAM" id="SSF47459">
    <property type="entry name" value="HLH, helix-loop-helix DNA-binding domain"/>
    <property type="match status" value="1"/>
</dbReference>
<evidence type="ECO:0000313" key="6">
    <source>
        <dbReference type="Proteomes" id="UP000631114"/>
    </source>
</evidence>
<keyword evidence="2" id="KW-0238">DNA-binding</keyword>
<protein>
    <recommendedName>
        <fullName evidence="4">BHLH domain-containing protein</fullName>
    </recommendedName>
</protein>
<dbReference type="CDD" id="cd11455">
    <property type="entry name" value="bHLH_AtAIG1_like"/>
    <property type="match status" value="1"/>
</dbReference>
<dbReference type="PANTHER" id="PTHR45844:SF9">
    <property type="entry name" value="OS09G0463900 PROTEIN"/>
    <property type="match status" value="1"/>
</dbReference>
<dbReference type="OrthoDB" id="71302at2759"/>
<evidence type="ECO:0000256" key="1">
    <source>
        <dbReference type="ARBA" id="ARBA00023015"/>
    </source>
</evidence>
<dbReference type="SMART" id="SM00353">
    <property type="entry name" value="HLH"/>
    <property type="match status" value="1"/>
</dbReference>
<accession>A0A835H244</accession>
<evidence type="ECO:0000256" key="3">
    <source>
        <dbReference type="ARBA" id="ARBA00023163"/>
    </source>
</evidence>
<dbReference type="InterPro" id="IPR011598">
    <property type="entry name" value="bHLH_dom"/>
</dbReference>
<dbReference type="PANTHER" id="PTHR45844">
    <property type="entry name" value="TRANSCRIPTION FACTOR BHLH30"/>
    <property type="match status" value="1"/>
</dbReference>
<keyword evidence="3" id="KW-0804">Transcription</keyword>
<dbReference type="PROSITE" id="PS50888">
    <property type="entry name" value="BHLH"/>
    <property type="match status" value="1"/>
</dbReference>
<keyword evidence="6" id="KW-1185">Reference proteome</keyword>
<organism evidence="5 6">
    <name type="scientific">Coptis chinensis</name>
    <dbReference type="NCBI Taxonomy" id="261450"/>
    <lineage>
        <taxon>Eukaryota</taxon>
        <taxon>Viridiplantae</taxon>
        <taxon>Streptophyta</taxon>
        <taxon>Embryophyta</taxon>
        <taxon>Tracheophyta</taxon>
        <taxon>Spermatophyta</taxon>
        <taxon>Magnoliopsida</taxon>
        <taxon>Ranunculales</taxon>
        <taxon>Ranunculaceae</taxon>
        <taxon>Coptidoideae</taxon>
        <taxon>Coptis</taxon>
    </lineage>
</organism>
<keyword evidence="1" id="KW-0805">Transcription regulation</keyword>
<comment type="caution">
    <text evidence="5">The sequence shown here is derived from an EMBL/GenBank/DDBJ whole genome shotgun (WGS) entry which is preliminary data.</text>
</comment>
<evidence type="ECO:0000256" key="2">
    <source>
        <dbReference type="ARBA" id="ARBA00023125"/>
    </source>
</evidence>
<dbReference type="AlphaFoldDB" id="A0A835H244"/>
<dbReference type="CDD" id="cd04873">
    <property type="entry name" value="ACT_UUR-ACR-like"/>
    <property type="match status" value="1"/>
</dbReference>
<dbReference type="GO" id="GO:0046983">
    <property type="term" value="F:protein dimerization activity"/>
    <property type="evidence" value="ECO:0007669"/>
    <property type="project" value="InterPro"/>
</dbReference>
<evidence type="ECO:0000259" key="4">
    <source>
        <dbReference type="PROSITE" id="PS50888"/>
    </source>
</evidence>
<dbReference type="EMBL" id="JADFTS010000009">
    <property type="protein sequence ID" value="KAF9590217.1"/>
    <property type="molecule type" value="Genomic_DNA"/>
</dbReference>
<dbReference type="InterPro" id="IPR036638">
    <property type="entry name" value="HLH_DNA-bd_sf"/>
</dbReference>
<dbReference type="GO" id="GO:0003700">
    <property type="term" value="F:DNA-binding transcription factor activity"/>
    <property type="evidence" value="ECO:0007669"/>
    <property type="project" value="InterPro"/>
</dbReference>
<feature type="domain" description="BHLH" evidence="4">
    <location>
        <begin position="71"/>
        <end position="120"/>
    </location>
</feature>